<dbReference type="Proteomes" id="UP000655287">
    <property type="component" value="Unassembled WGS sequence"/>
</dbReference>
<evidence type="ECO:0000313" key="4">
    <source>
        <dbReference type="Proteomes" id="UP000655287"/>
    </source>
</evidence>
<dbReference type="EMBL" id="BOOU01000053">
    <property type="protein sequence ID" value="GII78926.1"/>
    <property type="molecule type" value="Genomic_DNA"/>
</dbReference>
<accession>A0A919UZB4</accession>
<keyword evidence="1" id="KW-0808">Transferase</keyword>
<keyword evidence="1" id="KW-0418">Kinase</keyword>
<evidence type="ECO:0000259" key="2">
    <source>
        <dbReference type="Pfam" id="PF13581"/>
    </source>
</evidence>
<dbReference type="Gene3D" id="3.30.565.10">
    <property type="entry name" value="Histidine kinase-like ATPase, C-terminal domain"/>
    <property type="match status" value="1"/>
</dbReference>
<keyword evidence="1" id="KW-0723">Serine/threonine-protein kinase</keyword>
<dbReference type="CDD" id="cd16936">
    <property type="entry name" value="HATPase_RsbW-like"/>
    <property type="match status" value="1"/>
</dbReference>
<organism evidence="3 4">
    <name type="scientific">Sphaerisporangium rufum</name>
    <dbReference type="NCBI Taxonomy" id="1381558"/>
    <lineage>
        <taxon>Bacteria</taxon>
        <taxon>Bacillati</taxon>
        <taxon>Actinomycetota</taxon>
        <taxon>Actinomycetes</taxon>
        <taxon>Streptosporangiales</taxon>
        <taxon>Streptosporangiaceae</taxon>
        <taxon>Sphaerisporangium</taxon>
    </lineage>
</organism>
<feature type="domain" description="Histidine kinase/HSP90-like ATPase" evidence="2">
    <location>
        <begin position="36"/>
        <end position="147"/>
    </location>
</feature>
<dbReference type="AlphaFoldDB" id="A0A919UZB4"/>
<proteinExistence type="predicted"/>
<evidence type="ECO:0000256" key="1">
    <source>
        <dbReference type="ARBA" id="ARBA00022527"/>
    </source>
</evidence>
<protein>
    <recommendedName>
        <fullName evidence="2">Histidine kinase/HSP90-like ATPase domain-containing protein</fullName>
    </recommendedName>
</protein>
<dbReference type="PANTHER" id="PTHR35526:SF3">
    <property type="entry name" value="ANTI-SIGMA-F FACTOR RSBW"/>
    <property type="match status" value="1"/>
</dbReference>
<dbReference type="SUPFAM" id="SSF55874">
    <property type="entry name" value="ATPase domain of HSP90 chaperone/DNA topoisomerase II/histidine kinase"/>
    <property type="match status" value="1"/>
</dbReference>
<dbReference type="InterPro" id="IPR003594">
    <property type="entry name" value="HATPase_dom"/>
</dbReference>
<keyword evidence="4" id="KW-1185">Reference proteome</keyword>
<gene>
    <name evidence="3" type="ORF">Sru01_39080</name>
</gene>
<dbReference type="Pfam" id="PF13581">
    <property type="entry name" value="HATPase_c_2"/>
    <property type="match status" value="1"/>
</dbReference>
<name>A0A919UZB4_9ACTN</name>
<comment type="caution">
    <text evidence="3">The sequence shown here is derived from an EMBL/GenBank/DDBJ whole genome shotgun (WGS) entry which is preliminary data.</text>
</comment>
<dbReference type="InterPro" id="IPR036890">
    <property type="entry name" value="HATPase_C_sf"/>
</dbReference>
<reference evidence="3" key="1">
    <citation type="submission" date="2021-01" db="EMBL/GenBank/DDBJ databases">
        <title>Whole genome shotgun sequence of Sphaerisporangium rufum NBRC 109079.</title>
        <authorList>
            <person name="Komaki H."/>
            <person name="Tamura T."/>
        </authorList>
    </citation>
    <scope>NUCLEOTIDE SEQUENCE</scope>
    <source>
        <strain evidence="3">NBRC 109079</strain>
    </source>
</reference>
<sequence length="156" mass="16817">MVVAMGWTGAGVDGSLLGRIPVGGTEPTSAYWPITDDLSALRHRVRDYAFEAGLDGIPLQDLVLAVNEAAANVLDHAYGKGHVQAWHDDRQVTVEVHDCLGELRPAHAAAGDPGAATLRGRGLWLMHQLCDEVEIINEPGGAAVRLRQSYGRRPHR</sequence>
<dbReference type="GO" id="GO:0004674">
    <property type="term" value="F:protein serine/threonine kinase activity"/>
    <property type="evidence" value="ECO:0007669"/>
    <property type="project" value="UniProtKB-KW"/>
</dbReference>
<dbReference type="InterPro" id="IPR050267">
    <property type="entry name" value="Anti-sigma-factor_SerPK"/>
</dbReference>
<evidence type="ECO:0000313" key="3">
    <source>
        <dbReference type="EMBL" id="GII78926.1"/>
    </source>
</evidence>
<dbReference type="PANTHER" id="PTHR35526">
    <property type="entry name" value="ANTI-SIGMA-F FACTOR RSBW-RELATED"/>
    <property type="match status" value="1"/>
</dbReference>